<evidence type="ECO:0000313" key="3">
    <source>
        <dbReference type="Proteomes" id="UP000646827"/>
    </source>
</evidence>
<dbReference type="EMBL" id="JAEPRB010000446">
    <property type="protein sequence ID" value="KAG2216167.1"/>
    <property type="molecule type" value="Genomic_DNA"/>
</dbReference>
<accession>A0A8H7RS11</accession>
<keyword evidence="3" id="KW-1185">Reference proteome</keyword>
<reference evidence="2 3" key="1">
    <citation type="submission" date="2020-12" db="EMBL/GenBank/DDBJ databases">
        <title>Metabolic potential, ecology and presence of endohyphal bacteria is reflected in genomic diversity of Mucoromycotina.</title>
        <authorList>
            <person name="Muszewska A."/>
            <person name="Okrasinska A."/>
            <person name="Steczkiewicz K."/>
            <person name="Drgas O."/>
            <person name="Orlowska M."/>
            <person name="Perlinska-Lenart U."/>
            <person name="Aleksandrzak-Piekarczyk T."/>
            <person name="Szatraj K."/>
            <person name="Zielenkiewicz U."/>
            <person name="Pilsyk S."/>
            <person name="Malc E."/>
            <person name="Mieczkowski P."/>
            <person name="Kruszewska J.S."/>
            <person name="Biernat P."/>
            <person name="Pawlowska J."/>
        </authorList>
    </citation>
    <scope>NUCLEOTIDE SEQUENCE [LARGE SCALE GENOMIC DNA]</scope>
    <source>
        <strain evidence="2 3">CBS 142.35</strain>
    </source>
</reference>
<dbReference type="Proteomes" id="UP000646827">
    <property type="component" value="Unassembled WGS sequence"/>
</dbReference>
<feature type="compositionally biased region" description="Polar residues" evidence="1">
    <location>
        <begin position="28"/>
        <end position="39"/>
    </location>
</feature>
<dbReference type="AlphaFoldDB" id="A0A8H7RS11"/>
<protein>
    <submittedName>
        <fullName evidence="2">Uncharacterized protein</fullName>
    </submittedName>
</protein>
<sequence>MIDPLNRPKVAKNQTRPKLLESGVIDSTYDSNNGYSSSPLDVGMDTHDTMSSITSHMNVFTTDDNDVRNDEQMTIMVVMGSIETPNSQFEI</sequence>
<comment type="caution">
    <text evidence="2">The sequence shown here is derived from an EMBL/GenBank/DDBJ whole genome shotgun (WGS) entry which is preliminary data.</text>
</comment>
<gene>
    <name evidence="2" type="ORF">INT45_001605</name>
</gene>
<proteinExistence type="predicted"/>
<feature type="region of interest" description="Disordered" evidence="1">
    <location>
        <begin position="1"/>
        <end position="49"/>
    </location>
</feature>
<evidence type="ECO:0000313" key="2">
    <source>
        <dbReference type="EMBL" id="KAG2216167.1"/>
    </source>
</evidence>
<evidence type="ECO:0000256" key="1">
    <source>
        <dbReference type="SAM" id="MobiDB-lite"/>
    </source>
</evidence>
<name>A0A8H7RS11_9FUNG</name>
<organism evidence="2 3">
    <name type="scientific">Circinella minor</name>
    <dbReference type="NCBI Taxonomy" id="1195481"/>
    <lineage>
        <taxon>Eukaryota</taxon>
        <taxon>Fungi</taxon>
        <taxon>Fungi incertae sedis</taxon>
        <taxon>Mucoromycota</taxon>
        <taxon>Mucoromycotina</taxon>
        <taxon>Mucoromycetes</taxon>
        <taxon>Mucorales</taxon>
        <taxon>Lichtheimiaceae</taxon>
        <taxon>Circinella</taxon>
    </lineage>
</organism>